<proteinExistence type="predicted"/>
<evidence type="ECO:0000313" key="3">
    <source>
        <dbReference type="Proteomes" id="UP001054945"/>
    </source>
</evidence>
<feature type="region of interest" description="Disordered" evidence="1">
    <location>
        <begin position="1"/>
        <end position="36"/>
    </location>
</feature>
<accession>A0AAV4XMR7</accession>
<dbReference type="Proteomes" id="UP001054945">
    <property type="component" value="Unassembled WGS sequence"/>
</dbReference>
<reference evidence="2 3" key="1">
    <citation type="submission" date="2021-06" db="EMBL/GenBank/DDBJ databases">
        <title>Caerostris extrusa draft genome.</title>
        <authorList>
            <person name="Kono N."/>
            <person name="Arakawa K."/>
        </authorList>
    </citation>
    <scope>NUCLEOTIDE SEQUENCE [LARGE SCALE GENOMIC DNA]</scope>
</reference>
<keyword evidence="3" id="KW-1185">Reference proteome</keyword>
<organism evidence="2 3">
    <name type="scientific">Caerostris extrusa</name>
    <name type="common">Bark spider</name>
    <name type="synonym">Caerostris bankana</name>
    <dbReference type="NCBI Taxonomy" id="172846"/>
    <lineage>
        <taxon>Eukaryota</taxon>
        <taxon>Metazoa</taxon>
        <taxon>Ecdysozoa</taxon>
        <taxon>Arthropoda</taxon>
        <taxon>Chelicerata</taxon>
        <taxon>Arachnida</taxon>
        <taxon>Araneae</taxon>
        <taxon>Araneomorphae</taxon>
        <taxon>Entelegynae</taxon>
        <taxon>Araneoidea</taxon>
        <taxon>Araneidae</taxon>
        <taxon>Caerostris</taxon>
    </lineage>
</organism>
<feature type="compositionally biased region" description="Basic and acidic residues" evidence="1">
    <location>
        <begin position="19"/>
        <end position="36"/>
    </location>
</feature>
<dbReference type="AlphaFoldDB" id="A0AAV4XMR7"/>
<gene>
    <name evidence="2" type="ORF">CEXT_447211</name>
</gene>
<evidence type="ECO:0000256" key="1">
    <source>
        <dbReference type="SAM" id="MobiDB-lite"/>
    </source>
</evidence>
<name>A0AAV4XMR7_CAEEX</name>
<evidence type="ECO:0000313" key="2">
    <source>
        <dbReference type="EMBL" id="GIY95678.1"/>
    </source>
</evidence>
<protein>
    <submittedName>
        <fullName evidence="2">Uncharacterized protein</fullName>
    </submittedName>
</protein>
<sequence>MAERDELVTSNEQNSKTMDFTRSDPRNPHFLSEEKCSKPSDARDIDVLLPFLSEGHSFFTHPEIFIEDPETRGKFGDISFSILFLGIFGKNNG</sequence>
<dbReference type="EMBL" id="BPLR01000561">
    <property type="protein sequence ID" value="GIY95678.1"/>
    <property type="molecule type" value="Genomic_DNA"/>
</dbReference>
<feature type="compositionally biased region" description="Polar residues" evidence="1">
    <location>
        <begin position="8"/>
        <end position="18"/>
    </location>
</feature>
<comment type="caution">
    <text evidence="2">The sequence shown here is derived from an EMBL/GenBank/DDBJ whole genome shotgun (WGS) entry which is preliminary data.</text>
</comment>